<evidence type="ECO:0000256" key="1">
    <source>
        <dbReference type="SAM" id="Coils"/>
    </source>
</evidence>
<dbReference type="Proteomes" id="UP000479190">
    <property type="component" value="Unassembled WGS sequence"/>
</dbReference>
<evidence type="ECO:0000313" key="2">
    <source>
        <dbReference type="EMBL" id="CAB0042213.1"/>
    </source>
</evidence>
<accession>A0A6H5J077</accession>
<name>A0A6H5J077_9HYME</name>
<dbReference type="Gene3D" id="1.20.5.340">
    <property type="match status" value="1"/>
</dbReference>
<keyword evidence="1" id="KW-0175">Coiled coil</keyword>
<sequence>ADSDNLLNASREFISCFRISCSFCKLFILSKHCRLKAFKLIENQTTIKMPGSFSASGHRSLPNLLGGLLYLHSKPKRMTSMDELKSLILGLDMNLSDKIEALASDVKSFKGEFQSLKRETRELREQNNVLQDEVDTLKRELNNIQAKEKKKYNCIQRRRHEAI</sequence>
<dbReference type="EMBL" id="CADCXV010001169">
    <property type="protein sequence ID" value="CAB0042213.1"/>
    <property type="molecule type" value="Genomic_DNA"/>
</dbReference>
<organism evidence="2 3">
    <name type="scientific">Trichogramma brassicae</name>
    <dbReference type="NCBI Taxonomy" id="86971"/>
    <lineage>
        <taxon>Eukaryota</taxon>
        <taxon>Metazoa</taxon>
        <taxon>Ecdysozoa</taxon>
        <taxon>Arthropoda</taxon>
        <taxon>Hexapoda</taxon>
        <taxon>Insecta</taxon>
        <taxon>Pterygota</taxon>
        <taxon>Neoptera</taxon>
        <taxon>Endopterygota</taxon>
        <taxon>Hymenoptera</taxon>
        <taxon>Apocrita</taxon>
        <taxon>Proctotrupomorpha</taxon>
        <taxon>Chalcidoidea</taxon>
        <taxon>Trichogrammatidae</taxon>
        <taxon>Trichogramma</taxon>
    </lineage>
</organism>
<evidence type="ECO:0000313" key="3">
    <source>
        <dbReference type="Proteomes" id="UP000479190"/>
    </source>
</evidence>
<protein>
    <submittedName>
        <fullName evidence="2">Uncharacterized protein</fullName>
    </submittedName>
</protein>
<feature type="non-terminal residue" evidence="2">
    <location>
        <position position="1"/>
    </location>
</feature>
<proteinExistence type="predicted"/>
<dbReference type="AlphaFoldDB" id="A0A6H5J077"/>
<feature type="coiled-coil region" evidence="1">
    <location>
        <begin position="99"/>
        <end position="150"/>
    </location>
</feature>
<keyword evidence="3" id="KW-1185">Reference proteome</keyword>
<gene>
    <name evidence="2" type="ORF">TBRA_LOCUS13845</name>
</gene>
<reference evidence="2 3" key="1">
    <citation type="submission" date="2020-02" db="EMBL/GenBank/DDBJ databases">
        <authorList>
            <person name="Ferguson B K."/>
        </authorList>
    </citation>
    <scope>NUCLEOTIDE SEQUENCE [LARGE SCALE GENOMIC DNA]</scope>
</reference>